<dbReference type="AlphaFoldDB" id="A0A1E1LC42"/>
<keyword evidence="3" id="KW-1185">Reference proteome</keyword>
<gene>
    <name evidence="2" type="ORF">RAG0_12799</name>
</gene>
<name>A0A1E1LC42_9HELO</name>
<feature type="chain" id="PRO_5009446883" description="Cyanovirin-N domain-containing protein" evidence="1">
    <location>
        <begin position="18"/>
        <end position="70"/>
    </location>
</feature>
<dbReference type="SUPFAM" id="SSF51322">
    <property type="entry name" value="Cyanovirin-N"/>
    <property type="match status" value="1"/>
</dbReference>
<protein>
    <recommendedName>
        <fullName evidence="4">Cyanovirin-N domain-containing protein</fullName>
    </recommendedName>
</protein>
<feature type="signal peptide" evidence="1">
    <location>
        <begin position="1"/>
        <end position="17"/>
    </location>
</feature>
<reference evidence="3" key="1">
    <citation type="submission" date="2016-03" db="EMBL/GenBank/DDBJ databases">
        <authorList>
            <person name="Guldener U."/>
        </authorList>
    </citation>
    <scope>NUCLEOTIDE SEQUENCE [LARGE SCALE GENOMIC DNA]</scope>
    <source>
        <strain evidence="3">04CH-RAC-A.6.1</strain>
    </source>
</reference>
<proteinExistence type="predicted"/>
<dbReference type="Proteomes" id="UP000178912">
    <property type="component" value="Unassembled WGS sequence"/>
</dbReference>
<accession>A0A1E1LC42</accession>
<evidence type="ECO:0000256" key="1">
    <source>
        <dbReference type="SAM" id="SignalP"/>
    </source>
</evidence>
<evidence type="ECO:0000313" key="3">
    <source>
        <dbReference type="Proteomes" id="UP000178912"/>
    </source>
</evidence>
<evidence type="ECO:0000313" key="2">
    <source>
        <dbReference type="EMBL" id="CZT07279.1"/>
    </source>
</evidence>
<sequence length="70" mass="7776">MRFSILLSLVTLPATLAFGYIGNSCAGISFNYPNLEATCHGFGKKRIYSKFDLSYRLTNRNGNLIWGANP</sequence>
<evidence type="ECO:0008006" key="4">
    <source>
        <dbReference type="Google" id="ProtNLM"/>
    </source>
</evidence>
<keyword evidence="1" id="KW-0732">Signal</keyword>
<dbReference type="Gene3D" id="2.30.60.10">
    <property type="entry name" value="Cyanovirin-N"/>
    <property type="match status" value="1"/>
</dbReference>
<dbReference type="InterPro" id="IPR036673">
    <property type="entry name" value="Cyanovirin-N_sf"/>
</dbReference>
<dbReference type="EMBL" id="FJUX01000094">
    <property type="protein sequence ID" value="CZT07279.1"/>
    <property type="molecule type" value="Genomic_DNA"/>
</dbReference>
<organism evidence="2 3">
    <name type="scientific">Rhynchosporium agropyri</name>
    <dbReference type="NCBI Taxonomy" id="914238"/>
    <lineage>
        <taxon>Eukaryota</taxon>
        <taxon>Fungi</taxon>
        <taxon>Dikarya</taxon>
        <taxon>Ascomycota</taxon>
        <taxon>Pezizomycotina</taxon>
        <taxon>Leotiomycetes</taxon>
        <taxon>Helotiales</taxon>
        <taxon>Ploettnerulaceae</taxon>
        <taxon>Rhynchosporium</taxon>
    </lineage>
</organism>